<protein>
    <submittedName>
        <fullName evidence="1">Family 50-like protein</fullName>
    </submittedName>
</protein>
<dbReference type="PATRIC" id="fig|1155096.3.peg.1434"/>
<dbReference type="RefSeq" id="WP_014696780.1">
    <property type="nucleotide sequence ID" value="NC_017820.1"/>
</dbReference>
<dbReference type="InterPro" id="IPR004180">
    <property type="entry name" value="DUF226_BOR_spp"/>
</dbReference>
<evidence type="ECO:0000313" key="2">
    <source>
        <dbReference type="Proteomes" id="UP000005212"/>
    </source>
</evidence>
<dbReference type="EMBL" id="CP003459">
    <property type="protein sequence ID" value="AFI32208.1"/>
    <property type="molecule type" value="Genomic_DNA"/>
</dbReference>
<geneLocation type="plasmid" evidence="2">
    <name>unnamed33</name>
</geneLocation>
<proteinExistence type="predicted"/>
<evidence type="ECO:0000313" key="1">
    <source>
        <dbReference type="EMBL" id="AFI32208.1"/>
    </source>
</evidence>
<organism evidence="1 2">
    <name type="scientific">Borrelia crocidurae (strain Achema)</name>
    <dbReference type="NCBI Taxonomy" id="1155096"/>
    <lineage>
        <taxon>Bacteria</taxon>
        <taxon>Pseudomonadati</taxon>
        <taxon>Spirochaetota</taxon>
        <taxon>Spirochaetia</taxon>
        <taxon>Spirochaetales</taxon>
        <taxon>Borreliaceae</taxon>
        <taxon>Borrelia</taxon>
    </lineage>
</organism>
<dbReference type="Pfam" id="PF02890">
    <property type="entry name" value="DUF226"/>
    <property type="match status" value="1"/>
</dbReference>
<name>I0FFF2_BORCA</name>
<gene>
    <name evidence="1" type="ordered locus">Q7M_1577</name>
</gene>
<sequence>MENALRRLKEKKLEIEKIETNETKQKKSNFFVKIDKKNNKTLYHTRIVLDFYTFGIDNEENDRFFIILRSWYRHKKYRFSLFSLLENDKFLGIYYGYRRPIKNVVTSYEKDGEIKKYGFSKAYYIEFRFKKGSVFCYIQGIYYLLKKEKSQTKYCNKLLFLIRKLEKEVYEFYNQKLPSGGIIVKWIEKNQK</sequence>
<dbReference type="AlphaFoldDB" id="I0FFF2"/>
<dbReference type="KEGG" id="bcw:Q7M_1577"/>
<reference evidence="1 2" key="1">
    <citation type="journal article" date="2012" name="J. Bacteriol.">
        <title>Complete Genome Sequence of Borrelia crocidurae.</title>
        <authorList>
            <person name="Elbir H."/>
            <person name="Gimenez G."/>
            <person name="Robert C."/>
            <person name="Bergstrom S."/>
            <person name="Cutler S."/>
            <person name="Raoult D."/>
            <person name="Drancourt M."/>
        </authorList>
    </citation>
    <scope>NUCLEOTIDE SEQUENCE [LARGE SCALE GENOMIC DNA]</scope>
    <source>
        <strain evidence="1 2">Achema</strain>
        <plasmid evidence="2">unnamed33</plasmid>
    </source>
</reference>
<keyword evidence="1" id="KW-0614">Plasmid</keyword>
<dbReference type="Proteomes" id="UP000005212">
    <property type="component" value="Plasmid unnamed33"/>
</dbReference>
<dbReference type="HOGENOM" id="CLU_109712_0_0_12"/>
<reference evidence="2" key="2">
    <citation type="submission" date="2012-03" db="EMBL/GenBank/DDBJ databases">
        <title>Complete genome sequence of Borrelia crocidurae.</title>
        <authorList>
            <person name="Elbir H."/>
            <person name="Gimenez G."/>
            <person name="Robert C."/>
            <person name="Raoult D."/>
            <person name="Drancourt M."/>
        </authorList>
    </citation>
    <scope>NUCLEOTIDE SEQUENCE [LARGE SCALE GENOMIC DNA]</scope>
    <source>
        <strain evidence="2">Achema</strain>
        <plasmid evidence="2">unnamed33</plasmid>
    </source>
</reference>
<accession>I0FFF2</accession>